<dbReference type="EMBL" id="CP046622">
    <property type="protein sequence ID" value="QGW83565.1"/>
    <property type="molecule type" value="Genomic_DNA"/>
</dbReference>
<gene>
    <name evidence="1" type="ORF">GOQ09_19105</name>
</gene>
<protein>
    <submittedName>
        <fullName evidence="1">DUF4880 domain-containing protein</fullName>
    </submittedName>
</protein>
<dbReference type="AlphaFoldDB" id="A0A6I6HL20"/>
<dbReference type="RefSeq" id="WP_157614962.1">
    <property type="nucleotide sequence ID" value="NZ_CP046622.1"/>
</dbReference>
<dbReference type="Proteomes" id="UP000425817">
    <property type="component" value="Chromosome"/>
</dbReference>
<evidence type="ECO:0000313" key="1">
    <source>
        <dbReference type="EMBL" id="QGW83565.1"/>
    </source>
</evidence>
<sequence>MTQEQDDPIWNAAWQWVQREYDRESFDAAARSEMTAWLLADPLHRKAYDKAARLSLLAGLVPPESSPASPPASAE</sequence>
<proteinExistence type="predicted"/>
<accession>A0A6I6HL20</accession>
<name>A0A6I6HL20_VARPD</name>
<reference evidence="1 2" key="1">
    <citation type="submission" date="2019-12" db="EMBL/GenBank/DDBJ databases">
        <title>Hybrid Genome Assemblies of two High G+C Isolates from Undergraduate Microbiology Courses.</title>
        <authorList>
            <person name="Ne Ville C.J."/>
            <person name="Enright D."/>
            <person name="Hernandez I."/>
            <person name="Dodsworth J."/>
            <person name="Orwin P.M."/>
        </authorList>
    </citation>
    <scope>NUCLEOTIDE SEQUENCE [LARGE SCALE GENOMIC DNA]</scope>
    <source>
        <strain evidence="1 2">CSUSB</strain>
    </source>
</reference>
<dbReference type="OrthoDB" id="8617634at2"/>
<organism evidence="1 2">
    <name type="scientific">Variovorax paradoxus</name>
    <dbReference type="NCBI Taxonomy" id="34073"/>
    <lineage>
        <taxon>Bacteria</taxon>
        <taxon>Pseudomonadati</taxon>
        <taxon>Pseudomonadota</taxon>
        <taxon>Betaproteobacteria</taxon>
        <taxon>Burkholderiales</taxon>
        <taxon>Comamonadaceae</taxon>
        <taxon>Variovorax</taxon>
    </lineage>
</organism>
<evidence type="ECO:0000313" key="2">
    <source>
        <dbReference type="Proteomes" id="UP000425817"/>
    </source>
</evidence>